<evidence type="ECO:0000313" key="6">
    <source>
        <dbReference type="EMBL" id="RSN75576.1"/>
    </source>
</evidence>
<dbReference type="SMART" id="SM00220">
    <property type="entry name" value="S_TKc"/>
    <property type="match status" value="1"/>
</dbReference>
<organism evidence="6 7">
    <name type="scientific">Candidatus Methanodesulfokora washburnensis</name>
    <dbReference type="NCBI Taxonomy" id="2478471"/>
    <lineage>
        <taxon>Archaea</taxon>
        <taxon>Thermoproteota</taxon>
        <taxon>Candidatus Korarchaeia</taxon>
        <taxon>Candidatus Korarchaeia incertae sedis</taxon>
        <taxon>Candidatus Methanodesulfokora</taxon>
    </lineage>
</organism>
<evidence type="ECO:0000256" key="1">
    <source>
        <dbReference type="ARBA" id="ARBA00022679"/>
    </source>
</evidence>
<dbReference type="Gene3D" id="1.10.510.10">
    <property type="entry name" value="Transferase(Phosphotransferase) domain 1"/>
    <property type="match status" value="1"/>
</dbReference>
<gene>
    <name evidence="6" type="ORF">D6D85_05920</name>
</gene>
<dbReference type="InterPro" id="IPR000719">
    <property type="entry name" value="Prot_kinase_dom"/>
</dbReference>
<keyword evidence="4" id="KW-0067">ATP-binding</keyword>
<proteinExistence type="predicted"/>
<dbReference type="GO" id="GO:0005524">
    <property type="term" value="F:ATP binding"/>
    <property type="evidence" value="ECO:0007669"/>
    <property type="project" value="UniProtKB-KW"/>
</dbReference>
<evidence type="ECO:0000256" key="4">
    <source>
        <dbReference type="ARBA" id="ARBA00022840"/>
    </source>
</evidence>
<dbReference type="RefSeq" id="WP_125671105.1">
    <property type="nucleotide sequence ID" value="NZ_RCOS01000072.1"/>
</dbReference>
<dbReference type="InterPro" id="IPR011009">
    <property type="entry name" value="Kinase-like_dom_sf"/>
</dbReference>
<keyword evidence="1" id="KW-0808">Transferase</keyword>
<evidence type="ECO:0000256" key="2">
    <source>
        <dbReference type="ARBA" id="ARBA00022741"/>
    </source>
</evidence>
<feature type="domain" description="Protein kinase" evidence="5">
    <location>
        <begin position="278"/>
        <end position="513"/>
    </location>
</feature>
<sequence>MHQSNDEKGSTKKRIYRPTWNYEKKIEEYEEIFRLYKRKENPYELVFKLGHLHRASSRLPVVIDFTLIEQEIRKRVREGEDLGKIYGYISDLLREINKLKKELPFFSEFFSGRTFESIDNLKRELEGAKAEARRKGLLIRWAKCIRTEGESQLELEVENPTKADIKLTKMVGEGAYIISPLFPISLAPDEVRVLRIPVELEESKTVSLQLHYELVGEVRQTSIQVDVEEIEIVDPISLYLNRPVRVLETLDESEWMFKAITRMPTFTKASSLTEATGWIIEGFLGEGGFYYTYLARKKDTLGALRIPKNSWDHEKLEFKKIDQLSRKRIREEVEILHKVSKIRDEGVEHVIKLIDANEEIPYMVLEYCPKGDLTRVCGRVSEKEALIILLQIGYTLEKCYERGIFHKHGDLKPENILIDKEGRPVLTDFGTALTGPYTGEMGGTARYFCDVPDDRADVYALGRVAVDLVKGREASEKSLKGSLLYGLVHRAMKKEIRMGEFLDEVKRLLIYVK</sequence>
<dbReference type="Pfam" id="PF00069">
    <property type="entry name" value="Pkinase"/>
    <property type="match status" value="1"/>
</dbReference>
<keyword evidence="7" id="KW-1185">Reference proteome</keyword>
<dbReference type="EMBL" id="RCOS01000072">
    <property type="protein sequence ID" value="RSN75576.1"/>
    <property type="molecule type" value="Genomic_DNA"/>
</dbReference>
<comment type="caution">
    <text evidence="6">The sequence shown here is derived from an EMBL/GenBank/DDBJ whole genome shotgun (WGS) entry which is preliminary data.</text>
</comment>
<dbReference type="AlphaFoldDB" id="A0A3R9QZ51"/>
<dbReference type="InterPro" id="IPR050205">
    <property type="entry name" value="CDPK_Ser/Thr_kinases"/>
</dbReference>
<dbReference type="Proteomes" id="UP000277582">
    <property type="component" value="Unassembled WGS sequence"/>
</dbReference>
<evidence type="ECO:0000256" key="3">
    <source>
        <dbReference type="ARBA" id="ARBA00022777"/>
    </source>
</evidence>
<dbReference type="SUPFAM" id="SSF56112">
    <property type="entry name" value="Protein kinase-like (PK-like)"/>
    <property type="match status" value="1"/>
</dbReference>
<dbReference type="PROSITE" id="PS50011">
    <property type="entry name" value="PROTEIN_KINASE_DOM"/>
    <property type="match status" value="1"/>
</dbReference>
<name>A0A3R9QZ51_9CREN</name>
<dbReference type="GO" id="GO:0004672">
    <property type="term" value="F:protein kinase activity"/>
    <property type="evidence" value="ECO:0007669"/>
    <property type="project" value="InterPro"/>
</dbReference>
<keyword evidence="2" id="KW-0547">Nucleotide-binding</keyword>
<keyword evidence="3" id="KW-0418">Kinase</keyword>
<reference evidence="6 7" key="1">
    <citation type="submission" date="2018-10" db="EMBL/GenBank/DDBJ databases">
        <title>Co-occurring genomic capacity for anaerobic methane metabolism and dissimilatory sulfite reduction discovered in the Korarchaeota.</title>
        <authorList>
            <person name="Mckay L.J."/>
            <person name="Dlakic M."/>
            <person name="Fields M.W."/>
            <person name="Delmont T.O."/>
            <person name="Eren A.M."/>
            <person name="Jay Z.J."/>
            <person name="Klingelsmith K.B."/>
            <person name="Rusch D.B."/>
            <person name="Inskeep W.P."/>
        </authorList>
    </citation>
    <scope>NUCLEOTIDE SEQUENCE [LARGE SCALE GENOMIC DNA]</scope>
    <source>
        <strain evidence="6 7">MDKW</strain>
    </source>
</reference>
<evidence type="ECO:0000259" key="5">
    <source>
        <dbReference type="PROSITE" id="PS50011"/>
    </source>
</evidence>
<dbReference type="PANTHER" id="PTHR24349">
    <property type="entry name" value="SERINE/THREONINE-PROTEIN KINASE"/>
    <property type="match status" value="1"/>
</dbReference>
<evidence type="ECO:0000313" key="7">
    <source>
        <dbReference type="Proteomes" id="UP000277582"/>
    </source>
</evidence>
<accession>A0A3R9QZ51</accession>
<dbReference type="OrthoDB" id="41005at2157"/>
<protein>
    <recommendedName>
        <fullName evidence="5">Protein kinase domain-containing protein</fullName>
    </recommendedName>
</protein>